<protein>
    <recommendedName>
        <fullName evidence="2">DUF4384 domain-containing protein</fullName>
    </recommendedName>
</protein>
<proteinExistence type="predicted"/>
<sequence length="249" mass="26884">MKPWITLVLVLACSAVGVAQSGPSPLGLVPTPVPGLSATVWVERSQYTVGETARIHFYISQAAYVYLFDIEPTGNVRLIFPNPYSPNAYRPAGAHVLPDQPTYQFRVTLPTGQETVQLVACTQPLAMPMGTYADPYPLLGPDPESGRVAVLGLVPEPSCGCCVTAWTTFQIVQATSPGFWPCPPCWGVAPCPPCQGMGYIAPGVGWFWRPSGGWQFFVGECPSGPGYCWYLGSDGQWNFKIQLCFGNCP</sequence>
<dbReference type="PANTHER" id="PTHR36194">
    <property type="entry name" value="S-LAYER-LIKE PROTEIN"/>
    <property type="match status" value="1"/>
</dbReference>
<name>A0A2X3MKN6_9BACT</name>
<feature type="chain" id="PRO_5015990973" description="DUF4384 domain-containing protein" evidence="1">
    <location>
        <begin position="22"/>
        <end position="249"/>
    </location>
</feature>
<organism evidence="3 4">
    <name type="scientific">Candidatus Bipolaricaulis anaerobius</name>
    <dbReference type="NCBI Taxonomy" id="2026885"/>
    <lineage>
        <taxon>Bacteria</taxon>
        <taxon>Candidatus Bipolaricaulota</taxon>
        <taxon>Candidatus Bipolaricaulia</taxon>
        <taxon>Candidatus Bipolaricaulales</taxon>
        <taxon>Candidatus Bipolaricaulaceae</taxon>
        <taxon>Candidatus Bipolaricaulis</taxon>
    </lineage>
</organism>
<keyword evidence="1" id="KW-0732">Signal</keyword>
<dbReference type="Pfam" id="PF14326">
    <property type="entry name" value="DUF4384"/>
    <property type="match status" value="1"/>
</dbReference>
<reference evidence="4" key="1">
    <citation type="submission" date="2018-05" db="EMBL/GenBank/DDBJ databases">
        <authorList>
            <person name="Hao L."/>
        </authorList>
    </citation>
    <scope>NUCLEOTIDE SEQUENCE [LARGE SCALE GENOMIC DNA]</scope>
</reference>
<evidence type="ECO:0000259" key="2">
    <source>
        <dbReference type="Pfam" id="PF14326"/>
    </source>
</evidence>
<dbReference type="OrthoDB" id="5483179at2"/>
<evidence type="ECO:0000313" key="4">
    <source>
        <dbReference type="Proteomes" id="UP000249818"/>
    </source>
</evidence>
<dbReference type="RefSeq" id="WP_157959431.1">
    <property type="nucleotide sequence ID" value="NZ_LS483254.1"/>
</dbReference>
<dbReference type="EMBL" id="LS483254">
    <property type="protein sequence ID" value="SQD92715.1"/>
    <property type="molecule type" value="Genomic_DNA"/>
</dbReference>
<keyword evidence="4" id="KW-1185">Reference proteome</keyword>
<dbReference type="InterPro" id="IPR025493">
    <property type="entry name" value="DUF4384"/>
</dbReference>
<dbReference type="AlphaFoldDB" id="A0A2X3MKN6"/>
<dbReference type="Proteomes" id="UP000249818">
    <property type="component" value="Chromosome BARAN1"/>
</dbReference>
<evidence type="ECO:0000256" key="1">
    <source>
        <dbReference type="SAM" id="SignalP"/>
    </source>
</evidence>
<accession>A0A2X3MKN6</accession>
<gene>
    <name evidence="3" type="ORF">BARAN1_0691</name>
</gene>
<feature type="signal peptide" evidence="1">
    <location>
        <begin position="1"/>
        <end position="21"/>
    </location>
</feature>
<dbReference type="PANTHER" id="PTHR36194:SF1">
    <property type="entry name" value="S-LAYER-LIKE PROTEIN"/>
    <property type="match status" value="1"/>
</dbReference>
<feature type="domain" description="DUF4384" evidence="2">
    <location>
        <begin position="46"/>
        <end position="124"/>
    </location>
</feature>
<dbReference type="KEGG" id="bana:BARAN1_0691"/>
<evidence type="ECO:0000313" key="3">
    <source>
        <dbReference type="EMBL" id="SQD92715.1"/>
    </source>
</evidence>